<sequence length="1011" mass="108464">MLFENGFLNPENLTDQRAIAVLYAATDRASSQVRPSDLLHAAIAHGDPGIRSVLGRALAEGAYLQDLQDSIEAYNPGGGSGDVFTGDRHSFTTDALRAFDALCSEPEIAEGEETARVVGLELLVACVLEHLDAQDRRFLTILDAGRAAEALREQVRITVEPLPPLVDEASGRMRSEEFTEAAWAALEQAGEQAAELGYDRILPPHLLLALLAETEGATEHLIRLQIPPHVGPAKVADLLADAFRIGQRRDSAALPPHRDVIGEPLADLLRRAQRSAAIWGSERIDAPHLLDALLDEPPARLASVLSGPPLGLDLDRMRGHLEEVLRESGGSTPREAAFRLPAGMPPNEDLTWIARTEGIPAALHVDHYFEPLSMALHRTTARNVMITGLPGVGTTALLRELARRAAAGEIPFLRRKRFLRIDCGDIAPGDSGAVLDELITHVAGRTDLVVCADGLASLLRGESGGDHRLALRSALKQRRIHLIGVLSGHEFDDLIGSDRELLELTSRVDMTEPGLESARDMAAQAAAALSDEYGVTVEDGAVDGAVALSADFVLNERLPSKAIRVLRRACEDLHYRRTQTGSAQETVSPADIVAVVAEISGVPAEQISGAGGARIDFEEALGESVVGQEDAIRVVASELRKIKAGLTGVGGRPASVMFFAGLTGVGKTELAKTVARFYSASKRLQTYPMENFAEPHSVSGIIGSPPGYHGHDTGGRLINDLNADPYCVFLLDEGEKAHPEVWRPFLNLFDEGWIADQRGVKAFGDRAIFIITSNAGHQTIASMTRDGRPAKEISKAVREDLLKARHPRSGQAVFPPEFLGRLNQIVVFRPLDGDAMAGICRKLLDDQVRFWRERRGKELVISDALADHIAHQSHHRNEVSGWTMGGRAAREVMSEMVEAPLTLSNDVRQEDFQRCTRIEMSFMPQGDPPVRITYVDDNEPPPDTAPDAAGEGTGEGVRETAGEDAGRVAGEGVGPLANAGTGALDTADETAGALDRAGEGAGDGSGEGDGP</sequence>
<dbReference type="InterPro" id="IPR036628">
    <property type="entry name" value="Clp_N_dom_sf"/>
</dbReference>
<dbReference type="EMBL" id="JAGEOJ010000001">
    <property type="protein sequence ID" value="MBO2445699.1"/>
    <property type="molecule type" value="Genomic_DNA"/>
</dbReference>
<dbReference type="GO" id="GO:0008233">
    <property type="term" value="F:peptidase activity"/>
    <property type="evidence" value="ECO:0007669"/>
    <property type="project" value="UniProtKB-KW"/>
</dbReference>
<evidence type="ECO:0000259" key="5">
    <source>
        <dbReference type="SMART" id="SM00382"/>
    </source>
</evidence>
<keyword evidence="3 6" id="KW-0067">ATP-binding</keyword>
<dbReference type="InterPro" id="IPR027417">
    <property type="entry name" value="P-loop_NTPase"/>
</dbReference>
<dbReference type="Proteomes" id="UP000669179">
    <property type="component" value="Unassembled WGS sequence"/>
</dbReference>
<keyword evidence="1" id="KW-0677">Repeat</keyword>
<dbReference type="AlphaFoldDB" id="A0A939PAH6"/>
<dbReference type="InterPro" id="IPR003959">
    <property type="entry name" value="ATPase_AAA_core"/>
</dbReference>
<evidence type="ECO:0000313" key="6">
    <source>
        <dbReference type="EMBL" id="MBO2445699.1"/>
    </source>
</evidence>
<dbReference type="Gene3D" id="1.10.8.60">
    <property type="match status" value="1"/>
</dbReference>
<dbReference type="PANTHER" id="PTHR11638">
    <property type="entry name" value="ATP-DEPENDENT CLP PROTEASE"/>
    <property type="match status" value="1"/>
</dbReference>
<dbReference type="Pfam" id="PF07724">
    <property type="entry name" value="AAA_2"/>
    <property type="match status" value="1"/>
</dbReference>
<proteinExistence type="predicted"/>
<dbReference type="Gene3D" id="3.40.50.300">
    <property type="entry name" value="P-loop containing nucleotide triphosphate hydrolases"/>
    <property type="match status" value="2"/>
</dbReference>
<dbReference type="PRINTS" id="PR00300">
    <property type="entry name" value="CLPPROTEASEA"/>
</dbReference>
<dbReference type="GO" id="GO:0005737">
    <property type="term" value="C:cytoplasm"/>
    <property type="evidence" value="ECO:0007669"/>
    <property type="project" value="TreeGrafter"/>
</dbReference>
<dbReference type="RefSeq" id="WP_208253304.1">
    <property type="nucleotide sequence ID" value="NZ_JAGEOJ010000001.1"/>
</dbReference>
<dbReference type="GO" id="GO:0006508">
    <property type="term" value="P:proteolysis"/>
    <property type="evidence" value="ECO:0007669"/>
    <property type="project" value="UniProtKB-KW"/>
</dbReference>
<dbReference type="CDD" id="cd19499">
    <property type="entry name" value="RecA-like_ClpB_Hsp104-like"/>
    <property type="match status" value="1"/>
</dbReference>
<dbReference type="InterPro" id="IPR050130">
    <property type="entry name" value="ClpA_ClpB"/>
</dbReference>
<keyword evidence="6" id="KW-0378">Hydrolase</keyword>
<dbReference type="SUPFAM" id="SSF81923">
    <property type="entry name" value="Double Clp-N motif"/>
    <property type="match status" value="1"/>
</dbReference>
<keyword evidence="7" id="KW-1185">Reference proteome</keyword>
<dbReference type="GO" id="GO:0016887">
    <property type="term" value="F:ATP hydrolysis activity"/>
    <property type="evidence" value="ECO:0007669"/>
    <property type="project" value="InterPro"/>
</dbReference>
<dbReference type="SUPFAM" id="SSF52540">
    <property type="entry name" value="P-loop containing nucleoside triphosphate hydrolases"/>
    <property type="match status" value="2"/>
</dbReference>
<feature type="region of interest" description="Disordered" evidence="4">
    <location>
        <begin position="922"/>
        <end position="1011"/>
    </location>
</feature>
<feature type="domain" description="AAA+ ATPase" evidence="5">
    <location>
        <begin position="380"/>
        <end position="507"/>
    </location>
</feature>
<feature type="compositionally biased region" description="Basic and acidic residues" evidence="4">
    <location>
        <begin position="956"/>
        <end position="966"/>
    </location>
</feature>
<keyword evidence="2" id="KW-0547">Nucleotide-binding</keyword>
<evidence type="ECO:0000256" key="4">
    <source>
        <dbReference type="SAM" id="MobiDB-lite"/>
    </source>
</evidence>
<evidence type="ECO:0000313" key="7">
    <source>
        <dbReference type="Proteomes" id="UP000669179"/>
    </source>
</evidence>
<dbReference type="Pfam" id="PF17871">
    <property type="entry name" value="AAA_lid_9"/>
    <property type="match status" value="1"/>
</dbReference>
<feature type="compositionally biased region" description="Gly residues" evidence="4">
    <location>
        <begin position="999"/>
        <end position="1011"/>
    </location>
</feature>
<dbReference type="InterPro" id="IPR001270">
    <property type="entry name" value="ClpA/B"/>
</dbReference>
<evidence type="ECO:0000256" key="2">
    <source>
        <dbReference type="ARBA" id="ARBA00022741"/>
    </source>
</evidence>
<name>A0A939PAH6_9ACTN</name>
<dbReference type="GO" id="GO:0034605">
    <property type="term" value="P:cellular response to heat"/>
    <property type="evidence" value="ECO:0007669"/>
    <property type="project" value="TreeGrafter"/>
</dbReference>
<dbReference type="Gene3D" id="1.10.1780.10">
    <property type="entry name" value="Clp, N-terminal domain"/>
    <property type="match status" value="1"/>
</dbReference>
<accession>A0A939PAH6</accession>
<dbReference type="GO" id="GO:0005524">
    <property type="term" value="F:ATP binding"/>
    <property type="evidence" value="ECO:0007669"/>
    <property type="project" value="UniProtKB-KW"/>
</dbReference>
<protein>
    <submittedName>
        <fullName evidence="6">ATP-dependent Clp protease ATP-binding subunit</fullName>
    </submittedName>
</protein>
<evidence type="ECO:0000256" key="1">
    <source>
        <dbReference type="ARBA" id="ARBA00022737"/>
    </source>
</evidence>
<dbReference type="InterPro" id="IPR003593">
    <property type="entry name" value="AAA+_ATPase"/>
</dbReference>
<gene>
    <name evidence="6" type="ORF">J4573_01210</name>
</gene>
<dbReference type="PANTHER" id="PTHR11638:SF111">
    <property type="entry name" value="ATP-DEPENDENT CLP PROTEASE ATP-BINDING SUBUNIT CLPA"/>
    <property type="match status" value="1"/>
</dbReference>
<dbReference type="SMART" id="SM00382">
    <property type="entry name" value="AAA"/>
    <property type="match status" value="2"/>
</dbReference>
<keyword evidence="6" id="KW-0645">Protease</keyword>
<dbReference type="Pfam" id="PF02861">
    <property type="entry name" value="Clp_N"/>
    <property type="match status" value="1"/>
</dbReference>
<feature type="domain" description="AAA+ ATPase" evidence="5">
    <location>
        <begin position="653"/>
        <end position="832"/>
    </location>
</feature>
<comment type="caution">
    <text evidence="6">The sequence shown here is derived from an EMBL/GenBank/DDBJ whole genome shotgun (WGS) entry which is preliminary data.</text>
</comment>
<dbReference type="InterPro" id="IPR004176">
    <property type="entry name" value="Clp_R_N"/>
</dbReference>
<reference evidence="6" key="1">
    <citation type="submission" date="2021-03" db="EMBL/GenBank/DDBJ databases">
        <authorList>
            <person name="Kanchanasin P."/>
            <person name="Saeng-In P."/>
            <person name="Phongsopitanun W."/>
            <person name="Yuki M."/>
            <person name="Kudo T."/>
            <person name="Ohkuma M."/>
            <person name="Tanasupawat S."/>
        </authorList>
    </citation>
    <scope>NUCLEOTIDE SEQUENCE</scope>
    <source>
        <strain evidence="6">GKU 128</strain>
    </source>
</reference>
<organism evidence="6 7">
    <name type="scientific">Actinomadura barringtoniae</name>
    <dbReference type="NCBI Taxonomy" id="1427535"/>
    <lineage>
        <taxon>Bacteria</taxon>
        <taxon>Bacillati</taxon>
        <taxon>Actinomycetota</taxon>
        <taxon>Actinomycetes</taxon>
        <taxon>Streptosporangiales</taxon>
        <taxon>Thermomonosporaceae</taxon>
        <taxon>Actinomadura</taxon>
    </lineage>
</organism>
<evidence type="ECO:0000256" key="3">
    <source>
        <dbReference type="ARBA" id="ARBA00022840"/>
    </source>
</evidence>
<dbReference type="InterPro" id="IPR041546">
    <property type="entry name" value="ClpA/ClpB_AAA_lid"/>
</dbReference>